<dbReference type="EMBL" id="CP053189">
    <property type="protein sequence ID" value="QJS13225.1"/>
    <property type="molecule type" value="Genomic_DNA"/>
</dbReference>
<name>A0A6M4PQ30_9ACTN</name>
<feature type="domain" description="HTH cro/C1-type" evidence="1">
    <location>
        <begin position="49"/>
        <end position="84"/>
    </location>
</feature>
<dbReference type="RefSeq" id="WP_171158568.1">
    <property type="nucleotide sequence ID" value="NZ_CP053189.1"/>
</dbReference>
<accession>A0A6M4PQ30</accession>
<reference evidence="2 3" key="1">
    <citation type="submission" date="2020-05" db="EMBL/GenBank/DDBJ databases">
        <authorList>
            <person name="Li K."/>
        </authorList>
    </citation>
    <scope>NUCLEOTIDE SEQUENCE [LARGE SCALE GENOMIC DNA]</scope>
    <source>
        <strain evidence="3">jing01</strain>
    </source>
</reference>
<dbReference type="GO" id="GO:0003677">
    <property type="term" value="F:DNA binding"/>
    <property type="evidence" value="ECO:0007669"/>
    <property type="project" value="InterPro"/>
</dbReference>
<gene>
    <name evidence="2" type="ORF">HKX69_30070</name>
</gene>
<dbReference type="Gene3D" id="1.10.260.40">
    <property type="entry name" value="lambda repressor-like DNA-binding domains"/>
    <property type="match status" value="1"/>
</dbReference>
<dbReference type="InterPro" id="IPR001387">
    <property type="entry name" value="Cro/C1-type_HTH"/>
</dbReference>
<keyword evidence="3" id="KW-1185">Reference proteome</keyword>
<dbReference type="Proteomes" id="UP000502641">
    <property type="component" value="Chromosome"/>
</dbReference>
<dbReference type="InterPro" id="IPR010982">
    <property type="entry name" value="Lambda_DNA-bd_dom_sf"/>
</dbReference>
<dbReference type="PROSITE" id="PS50943">
    <property type="entry name" value="HTH_CROC1"/>
    <property type="match status" value="1"/>
</dbReference>
<evidence type="ECO:0000259" key="1">
    <source>
        <dbReference type="PROSITE" id="PS50943"/>
    </source>
</evidence>
<organism evidence="2 3">
    <name type="scientific">Streptomyces argyrophylli</name>
    <dbReference type="NCBI Taxonomy" id="2726118"/>
    <lineage>
        <taxon>Bacteria</taxon>
        <taxon>Bacillati</taxon>
        <taxon>Actinomycetota</taxon>
        <taxon>Actinomycetes</taxon>
        <taxon>Kitasatosporales</taxon>
        <taxon>Streptomycetaceae</taxon>
        <taxon>Streptomyces</taxon>
    </lineage>
</organism>
<evidence type="ECO:0000313" key="3">
    <source>
        <dbReference type="Proteomes" id="UP000502641"/>
    </source>
</evidence>
<protein>
    <submittedName>
        <fullName evidence="2">Helix-turn-helix domain-containing protein</fullName>
    </submittedName>
</protein>
<dbReference type="KEGG" id="sarg:HKX69_30070"/>
<proteinExistence type="predicted"/>
<dbReference type="AlphaFoldDB" id="A0A6M4PQ30"/>
<dbReference type="CDD" id="cd00093">
    <property type="entry name" value="HTH_XRE"/>
    <property type="match status" value="1"/>
</dbReference>
<sequence>MEQFSEKDFNARLADRVGRLVARAREGAGGRKMSAQALAARCAELGHPLDRSVIAKLEKGIRQTVTVADLLVLARALDVPPVTLLVPLDEAEVELMPGESRPVWPAVLWFSAEAPYPAPAGQDGEPQRWEPPLPIALFRQHDDLVRECLSAAGRAADHRMQSTLSSGDERVKLQAAADADAELAVSLRDVLKAVRRSLRAVNQEPPALPKALSGLDQSES</sequence>
<evidence type="ECO:0000313" key="2">
    <source>
        <dbReference type="EMBL" id="QJS13225.1"/>
    </source>
</evidence>
<dbReference type="SUPFAM" id="SSF47413">
    <property type="entry name" value="lambda repressor-like DNA-binding domains"/>
    <property type="match status" value="1"/>
</dbReference>